<dbReference type="Pfam" id="PF12796">
    <property type="entry name" value="Ank_2"/>
    <property type="match status" value="1"/>
</dbReference>
<evidence type="ECO:0000259" key="6">
    <source>
        <dbReference type="PROSITE" id="PS50003"/>
    </source>
</evidence>
<keyword evidence="4" id="KW-0040">ANK repeat</keyword>
<dbReference type="Pfam" id="PF01412">
    <property type="entry name" value="ArfGap"/>
    <property type="match status" value="1"/>
</dbReference>
<dbReference type="SUPFAM" id="SSF50729">
    <property type="entry name" value="PH domain-like"/>
    <property type="match status" value="1"/>
</dbReference>
<sequence>MKGETLSGTIILYAMGGNLLCLSADLTPVFVNVLTYAQQSKELANIEQDNLAKRIQEFRTQTELDQLRASSNVEVSTSAVHINGVGMSSYKNIEAIMQSTAKGEIQTIKQGYLLKRSSSLRVDWKRRFFVLDGHGTLYYYTNKGTKAAGSTSVHSFSSMEHNHRVFGRFRPRHHRSSSVGEENLGCRIVDLRTSTIKIDAEDTDLRLCFRIISPAKTYTLQAENEVDRIDWMNKITGVIASILNSHLRQLDPGRIDMENNNASGAVSFDVRSIHNHQNLRDDKKVNEFPSVSLALREIPGNDICVECGAPEPDWASLNLGILMCIECSGVHRNLGVHISKDFGKDPIYTTRLIIGVTIGSMVKPWANDLEVVGSSHMATTLCTMPKVRTNESNAFLSVTKPSPKDAIHQKEKYIHAKYVEKLLVNKAANLSSIPSQAAYIWEAVKTNNLREVYRLIVTSSENIINTTYDEVFDVNLYHHVDEEDPQIGFHAVQKKQNDPVVCQKIKDSAKPENCLQGCSLLHLACHRGNPVMLELLLQFGADMNRCDYHGRTPLHHCIAKRNNQLAKFLLKRGARPSIKDGGGLSVLERVMEMGAITDEELFLLLAECK</sequence>
<evidence type="ECO:0000313" key="9">
    <source>
        <dbReference type="Proteomes" id="UP000306102"/>
    </source>
</evidence>
<dbReference type="PROSITE" id="PS50115">
    <property type="entry name" value="ARFGAP"/>
    <property type="match status" value="1"/>
</dbReference>
<dbReference type="EMBL" id="SDRB02007377">
    <property type="protein sequence ID" value="THG11235.1"/>
    <property type="molecule type" value="Genomic_DNA"/>
</dbReference>
<dbReference type="Gene3D" id="2.30.29.30">
    <property type="entry name" value="Pleckstrin-homology domain (PH domain)/Phosphotyrosine-binding domain (PTB)"/>
    <property type="match status" value="1"/>
</dbReference>
<organism evidence="8 9">
    <name type="scientific">Camellia sinensis var. sinensis</name>
    <name type="common">China tea</name>
    <dbReference type="NCBI Taxonomy" id="542762"/>
    <lineage>
        <taxon>Eukaryota</taxon>
        <taxon>Viridiplantae</taxon>
        <taxon>Streptophyta</taxon>
        <taxon>Embryophyta</taxon>
        <taxon>Tracheophyta</taxon>
        <taxon>Spermatophyta</taxon>
        <taxon>Magnoliopsida</taxon>
        <taxon>eudicotyledons</taxon>
        <taxon>Gunneridae</taxon>
        <taxon>Pentapetalae</taxon>
        <taxon>asterids</taxon>
        <taxon>Ericales</taxon>
        <taxon>Theaceae</taxon>
        <taxon>Camellia</taxon>
    </lineage>
</organism>
<evidence type="ECO:0000256" key="5">
    <source>
        <dbReference type="PROSITE-ProRule" id="PRU00288"/>
    </source>
</evidence>
<feature type="domain" description="Arf-GAP" evidence="7">
    <location>
        <begin position="289"/>
        <end position="431"/>
    </location>
</feature>
<dbReference type="PRINTS" id="PR00405">
    <property type="entry name" value="REVINTRACTNG"/>
</dbReference>
<dbReference type="SMART" id="SM00233">
    <property type="entry name" value="PH"/>
    <property type="match status" value="1"/>
</dbReference>
<dbReference type="SMART" id="SM00248">
    <property type="entry name" value="ANK"/>
    <property type="match status" value="2"/>
</dbReference>
<keyword evidence="1" id="KW-0479">Metal-binding</keyword>
<dbReference type="PROSITE" id="PS50003">
    <property type="entry name" value="PH_DOMAIN"/>
    <property type="match status" value="1"/>
</dbReference>
<keyword evidence="9" id="KW-1185">Reference proteome</keyword>
<name>A0A4S4E752_CAMSN</name>
<dbReference type="AlphaFoldDB" id="A0A4S4E752"/>
<dbReference type="SUPFAM" id="SSF48403">
    <property type="entry name" value="Ankyrin repeat"/>
    <property type="match status" value="1"/>
</dbReference>
<accession>A0A4S4E752</accession>
<dbReference type="PROSITE" id="PS50297">
    <property type="entry name" value="ANK_REP_REGION"/>
    <property type="match status" value="2"/>
</dbReference>
<gene>
    <name evidence="8" type="ORF">TEA_000060</name>
</gene>
<dbReference type="GO" id="GO:0008270">
    <property type="term" value="F:zinc ion binding"/>
    <property type="evidence" value="ECO:0007669"/>
    <property type="project" value="UniProtKB-KW"/>
</dbReference>
<keyword evidence="3" id="KW-0862">Zinc</keyword>
<dbReference type="InterPro" id="IPR001164">
    <property type="entry name" value="ArfGAP_dom"/>
</dbReference>
<dbReference type="Proteomes" id="UP000306102">
    <property type="component" value="Unassembled WGS sequence"/>
</dbReference>
<feature type="domain" description="PH" evidence="6">
    <location>
        <begin position="106"/>
        <end position="240"/>
    </location>
</feature>
<evidence type="ECO:0000313" key="8">
    <source>
        <dbReference type="EMBL" id="THG11235.1"/>
    </source>
</evidence>
<dbReference type="Gene3D" id="1.25.40.20">
    <property type="entry name" value="Ankyrin repeat-containing domain"/>
    <property type="match status" value="1"/>
</dbReference>
<dbReference type="SMART" id="SM00105">
    <property type="entry name" value="ArfGap"/>
    <property type="match status" value="1"/>
</dbReference>
<evidence type="ECO:0000259" key="7">
    <source>
        <dbReference type="PROSITE" id="PS50115"/>
    </source>
</evidence>
<proteinExistence type="predicted"/>
<dbReference type="InterPro" id="IPR001849">
    <property type="entry name" value="PH_domain"/>
</dbReference>
<dbReference type="CDD" id="cd13250">
    <property type="entry name" value="PH_ACAP"/>
    <property type="match status" value="1"/>
</dbReference>
<evidence type="ECO:0000256" key="1">
    <source>
        <dbReference type="ARBA" id="ARBA00022723"/>
    </source>
</evidence>
<evidence type="ECO:0000256" key="3">
    <source>
        <dbReference type="ARBA" id="ARBA00022833"/>
    </source>
</evidence>
<protein>
    <submittedName>
        <fullName evidence="8">Uncharacterized protein</fullName>
    </submittedName>
</protein>
<dbReference type="InterPro" id="IPR038508">
    <property type="entry name" value="ArfGAP_dom_sf"/>
</dbReference>
<comment type="caution">
    <text evidence="8">The sequence shown here is derived from an EMBL/GenBank/DDBJ whole genome shotgun (WGS) entry which is preliminary data.</text>
</comment>
<dbReference type="PROSITE" id="PS50088">
    <property type="entry name" value="ANK_REPEAT"/>
    <property type="match status" value="2"/>
</dbReference>
<feature type="repeat" description="ANK" evidence="4">
    <location>
        <begin position="516"/>
        <end position="548"/>
    </location>
</feature>
<dbReference type="PANTHER" id="PTHR23180:SF244">
    <property type="entry name" value="ADP-RIBOSYLATION FACTOR GTPASE-ACTIVATING PROTEIN AGD2"/>
    <property type="match status" value="1"/>
</dbReference>
<dbReference type="Pfam" id="PF00169">
    <property type="entry name" value="PH"/>
    <property type="match status" value="1"/>
</dbReference>
<dbReference type="STRING" id="542762.A0A4S4E752"/>
<reference evidence="8 9" key="1">
    <citation type="journal article" date="2018" name="Proc. Natl. Acad. Sci. U.S.A.">
        <title>Draft genome sequence of Camellia sinensis var. sinensis provides insights into the evolution of the tea genome and tea quality.</title>
        <authorList>
            <person name="Wei C."/>
            <person name="Yang H."/>
            <person name="Wang S."/>
            <person name="Zhao J."/>
            <person name="Liu C."/>
            <person name="Gao L."/>
            <person name="Xia E."/>
            <person name="Lu Y."/>
            <person name="Tai Y."/>
            <person name="She G."/>
            <person name="Sun J."/>
            <person name="Cao H."/>
            <person name="Tong W."/>
            <person name="Gao Q."/>
            <person name="Li Y."/>
            <person name="Deng W."/>
            <person name="Jiang X."/>
            <person name="Wang W."/>
            <person name="Chen Q."/>
            <person name="Zhang S."/>
            <person name="Li H."/>
            <person name="Wu J."/>
            <person name="Wang P."/>
            <person name="Li P."/>
            <person name="Shi C."/>
            <person name="Zheng F."/>
            <person name="Jian J."/>
            <person name="Huang B."/>
            <person name="Shan D."/>
            <person name="Shi M."/>
            <person name="Fang C."/>
            <person name="Yue Y."/>
            <person name="Li F."/>
            <person name="Li D."/>
            <person name="Wei S."/>
            <person name="Han B."/>
            <person name="Jiang C."/>
            <person name="Yin Y."/>
            <person name="Xia T."/>
            <person name="Zhang Z."/>
            <person name="Bennetzen J.L."/>
            <person name="Zhao S."/>
            <person name="Wan X."/>
        </authorList>
    </citation>
    <scope>NUCLEOTIDE SEQUENCE [LARGE SCALE GENOMIC DNA]</scope>
    <source>
        <strain evidence="9">cv. Shuchazao</strain>
        <tissue evidence="8">Leaf</tissue>
    </source>
</reference>
<dbReference type="SUPFAM" id="SSF57863">
    <property type="entry name" value="ArfGap/RecO-like zinc finger"/>
    <property type="match status" value="1"/>
</dbReference>
<evidence type="ECO:0000256" key="4">
    <source>
        <dbReference type="PROSITE-ProRule" id="PRU00023"/>
    </source>
</evidence>
<dbReference type="InterPro" id="IPR002110">
    <property type="entry name" value="Ankyrin_rpt"/>
</dbReference>
<feature type="repeat" description="ANK" evidence="4">
    <location>
        <begin position="549"/>
        <end position="581"/>
    </location>
</feature>
<dbReference type="InterPro" id="IPR036770">
    <property type="entry name" value="Ankyrin_rpt-contain_sf"/>
</dbReference>
<dbReference type="PANTHER" id="PTHR23180">
    <property type="entry name" value="CENTAURIN/ARF"/>
    <property type="match status" value="1"/>
</dbReference>
<dbReference type="Gene3D" id="1.10.220.150">
    <property type="entry name" value="Arf GTPase activating protein"/>
    <property type="match status" value="1"/>
</dbReference>
<keyword evidence="2 5" id="KW-0863">Zinc-finger</keyword>
<dbReference type="GO" id="GO:0005096">
    <property type="term" value="F:GTPase activator activity"/>
    <property type="evidence" value="ECO:0007669"/>
    <property type="project" value="InterPro"/>
</dbReference>
<dbReference type="InterPro" id="IPR011993">
    <property type="entry name" value="PH-like_dom_sf"/>
</dbReference>
<dbReference type="InterPro" id="IPR045258">
    <property type="entry name" value="ACAP1/2/3-like"/>
</dbReference>
<dbReference type="InterPro" id="IPR037278">
    <property type="entry name" value="ARFGAP/RecO"/>
</dbReference>
<evidence type="ECO:0000256" key="2">
    <source>
        <dbReference type="ARBA" id="ARBA00022771"/>
    </source>
</evidence>